<organism evidence="1">
    <name type="scientific">freshwater metagenome</name>
    <dbReference type="NCBI Taxonomy" id="449393"/>
    <lineage>
        <taxon>unclassified sequences</taxon>
        <taxon>metagenomes</taxon>
        <taxon>ecological metagenomes</taxon>
    </lineage>
</organism>
<protein>
    <submittedName>
        <fullName evidence="1">Unannotated protein</fullName>
    </submittedName>
</protein>
<accession>A0A6J6YF75</accession>
<gene>
    <name evidence="1" type="ORF">UFOPK3010_00981</name>
</gene>
<dbReference type="EMBL" id="CAFAAM010000126">
    <property type="protein sequence ID" value="CAB4808121.1"/>
    <property type="molecule type" value="Genomic_DNA"/>
</dbReference>
<evidence type="ECO:0000313" key="1">
    <source>
        <dbReference type="EMBL" id="CAB4808121.1"/>
    </source>
</evidence>
<dbReference type="AlphaFoldDB" id="A0A6J6YF75"/>
<reference evidence="1" key="1">
    <citation type="submission" date="2020-05" db="EMBL/GenBank/DDBJ databases">
        <authorList>
            <person name="Chiriac C."/>
            <person name="Salcher M."/>
            <person name="Ghai R."/>
            <person name="Kavagutti S V."/>
        </authorList>
    </citation>
    <scope>NUCLEOTIDE SEQUENCE</scope>
</reference>
<sequence>MFEECTCNEVESIAIFGQDRAATFLGLPQDAFDFFVDHTSGVIGVVTRMHEVFAEENLTLRAPGHGANPSTHAPFSDHLAGEFGCPDEIVIGAGGDDIEHELFCHATAHTHDQHVLDVVLSVNVAFFDR</sequence>
<proteinExistence type="predicted"/>
<name>A0A6J6YF75_9ZZZZ</name>